<evidence type="ECO:0000259" key="14">
    <source>
        <dbReference type="PROSITE" id="PS50158"/>
    </source>
</evidence>
<keyword evidence="7 11" id="KW-0694">RNA-binding</keyword>
<evidence type="ECO:0000256" key="12">
    <source>
        <dbReference type="RuleBase" id="RU367126"/>
    </source>
</evidence>
<organism evidence="15 16">
    <name type="scientific">Tigriopus californicus</name>
    <name type="common">Marine copepod</name>
    <dbReference type="NCBI Taxonomy" id="6832"/>
    <lineage>
        <taxon>Eukaryota</taxon>
        <taxon>Metazoa</taxon>
        <taxon>Ecdysozoa</taxon>
        <taxon>Arthropoda</taxon>
        <taxon>Crustacea</taxon>
        <taxon>Multicrustacea</taxon>
        <taxon>Hexanauplia</taxon>
        <taxon>Copepoda</taxon>
        <taxon>Harpacticoida</taxon>
        <taxon>Harpacticidae</taxon>
        <taxon>Tigriopus</taxon>
    </lineage>
</organism>
<evidence type="ECO:0000256" key="13">
    <source>
        <dbReference type="SAM" id="MobiDB-lite"/>
    </source>
</evidence>
<evidence type="ECO:0000256" key="3">
    <source>
        <dbReference type="ARBA" id="ARBA00022664"/>
    </source>
</evidence>
<dbReference type="Gene3D" id="6.10.140.1790">
    <property type="match status" value="1"/>
</dbReference>
<evidence type="ECO:0000313" key="15">
    <source>
        <dbReference type="EMBL" id="TRY79114.1"/>
    </source>
</evidence>
<keyword evidence="12" id="KW-0747">Spliceosome</keyword>
<keyword evidence="5 10" id="KW-0863">Zinc-finger</keyword>
<dbReference type="InterPro" id="IPR047086">
    <property type="entry name" value="SF1-HH_sf"/>
</dbReference>
<dbReference type="Pfam" id="PF16275">
    <property type="entry name" value="SF1-HH"/>
    <property type="match status" value="1"/>
</dbReference>
<dbReference type="STRING" id="6832.A0A553PN71"/>
<dbReference type="InterPro" id="IPR036875">
    <property type="entry name" value="Znf_CCHC_sf"/>
</dbReference>
<dbReference type="SUPFAM" id="SSF57756">
    <property type="entry name" value="Retrovirus zinc finger-like domains"/>
    <property type="match status" value="1"/>
</dbReference>
<dbReference type="InterPro" id="IPR032570">
    <property type="entry name" value="SF1-HH"/>
</dbReference>
<dbReference type="PANTHER" id="PTHR11208:SF45">
    <property type="entry name" value="SPLICING FACTOR 1"/>
    <property type="match status" value="1"/>
</dbReference>
<dbReference type="GO" id="GO:0008270">
    <property type="term" value="F:zinc ion binding"/>
    <property type="evidence" value="ECO:0007669"/>
    <property type="project" value="UniProtKB-UniRule"/>
</dbReference>
<keyword evidence="3 12" id="KW-0507">mRNA processing</keyword>
<keyword evidence="16" id="KW-1185">Reference proteome</keyword>
<dbReference type="Pfam" id="PF22675">
    <property type="entry name" value="KH-I_KHDC4-BBP"/>
    <property type="match status" value="1"/>
</dbReference>
<feature type="domain" description="CCHC-type" evidence="14">
    <location>
        <begin position="319"/>
        <end position="335"/>
    </location>
</feature>
<proteinExistence type="inferred from homology"/>
<protein>
    <recommendedName>
        <fullName evidence="12">Branchpoint-bridging protein</fullName>
    </recommendedName>
</protein>
<comment type="caution">
    <text evidence="15">The sequence shown here is derived from an EMBL/GenBank/DDBJ whole genome shotgun (WGS) entry which is preliminary data.</text>
</comment>
<evidence type="ECO:0000256" key="11">
    <source>
        <dbReference type="PROSITE-ProRule" id="PRU00117"/>
    </source>
</evidence>
<sequence length="576" mass="64047">MTIVEMSLPETSELKAITINGCILVESKEDEAKRAARRRARKSRWETSSSSQDPPKKKLCSVLLSGELGSNPNHSAPQVSTDNSKIPGNTLSTMIDTSQMSEKEQQIYVLRLQIQEATLKLSQPNYGIPPNPRDRSPSPEPIYNNKGIRINTREDRTKSRLIQQRNAAITKIKEIDPTYQPPSAYKYKNLDLEDRVMIPADEHPHINFMGLILGPRGRSLEELSKRTNCQIIIRGKGTLKSGMTGILKSGTKVEAMEDPMHALIKGQTAEDVKKAVKEIEDIIHLQIYQPDSEKAVALRAKTMHDLAVLNGTLRDIDLKCLNCGKWGHNAWECSEGSNFTSSVICSACGGIGHVTSDCRQRRPGALFNQTKGKKDSNQIDSEYEHFLTDMGFDPKKESKKDDKYAPPVGDLSKVGAPLMLTYGSGASGAASAHSRAVSAGQCPGGSLTALGKSIFGGKLTRMTAGFKSHDEREMERLKKVDEWHNRPIPMEWQVEKMEKEMINQNEQYMRHLKLQAQAEKQRKQFQSYQFTAPPPPPGAPTFSSSADSPKMNPESVVPPEDLPDLQHDPFSGFKRL</sequence>
<dbReference type="SUPFAM" id="SSF54791">
    <property type="entry name" value="Eukaryotic type KH-domain (KH-domain type I)"/>
    <property type="match status" value="1"/>
</dbReference>
<dbReference type="AlphaFoldDB" id="A0A553PN71"/>
<dbReference type="SMART" id="SM00343">
    <property type="entry name" value="ZnF_C2HC"/>
    <property type="match status" value="2"/>
</dbReference>
<feature type="region of interest" description="Disordered" evidence="13">
    <location>
        <begin position="517"/>
        <end position="576"/>
    </location>
</feature>
<dbReference type="InterPro" id="IPR055256">
    <property type="entry name" value="KH_1_KHDC4/BBP-like"/>
</dbReference>
<feature type="compositionally biased region" description="Polar residues" evidence="13">
    <location>
        <begin position="68"/>
        <end position="89"/>
    </location>
</feature>
<dbReference type="PROSITE" id="PS50084">
    <property type="entry name" value="KH_TYPE_1"/>
    <property type="match status" value="1"/>
</dbReference>
<comment type="function">
    <text evidence="12">Necessary for the splicing of pre-mRNA. Has a role in the recognition of the branch site (5'-UACUAAC-3'), the pyrimidine tract and the 3'-splice site at the 3'-end of introns.</text>
</comment>
<feature type="non-terminal residue" evidence="15">
    <location>
        <position position="576"/>
    </location>
</feature>
<comment type="similarity">
    <text evidence="2 12">Belongs to the BBP/SF1 family.</text>
</comment>
<keyword evidence="8 12" id="KW-0508">mRNA splicing</keyword>
<evidence type="ECO:0000256" key="2">
    <source>
        <dbReference type="ARBA" id="ARBA00010382"/>
    </source>
</evidence>
<dbReference type="GO" id="GO:0003729">
    <property type="term" value="F:mRNA binding"/>
    <property type="evidence" value="ECO:0007669"/>
    <property type="project" value="TreeGrafter"/>
</dbReference>
<feature type="domain" description="CCHC-type" evidence="14">
    <location>
        <begin position="345"/>
        <end position="360"/>
    </location>
</feature>
<evidence type="ECO:0000256" key="10">
    <source>
        <dbReference type="PROSITE-ProRule" id="PRU00047"/>
    </source>
</evidence>
<evidence type="ECO:0000256" key="4">
    <source>
        <dbReference type="ARBA" id="ARBA00022723"/>
    </source>
</evidence>
<dbReference type="SMART" id="SM00322">
    <property type="entry name" value="KH"/>
    <property type="match status" value="1"/>
</dbReference>
<dbReference type="InterPro" id="IPR036612">
    <property type="entry name" value="KH_dom_type_1_sf"/>
</dbReference>
<dbReference type="GO" id="GO:0005681">
    <property type="term" value="C:spliceosomal complex"/>
    <property type="evidence" value="ECO:0007669"/>
    <property type="project" value="UniProtKB-KW"/>
</dbReference>
<reference evidence="15 16" key="1">
    <citation type="journal article" date="2018" name="Nat. Ecol. Evol.">
        <title>Genomic signatures of mitonuclear coevolution across populations of Tigriopus californicus.</title>
        <authorList>
            <person name="Barreto F.S."/>
            <person name="Watson E.T."/>
            <person name="Lima T.G."/>
            <person name="Willett C.S."/>
            <person name="Edmands S."/>
            <person name="Li W."/>
            <person name="Burton R.S."/>
        </authorList>
    </citation>
    <scope>NUCLEOTIDE SEQUENCE [LARGE SCALE GENOMIC DNA]</scope>
    <source>
        <strain evidence="15 16">San Diego</strain>
    </source>
</reference>
<dbReference type="EMBL" id="VCGU01000002">
    <property type="protein sequence ID" value="TRY79114.1"/>
    <property type="molecule type" value="Genomic_DNA"/>
</dbReference>
<dbReference type="OrthoDB" id="10021397at2759"/>
<evidence type="ECO:0000256" key="9">
    <source>
        <dbReference type="ARBA" id="ARBA00023242"/>
    </source>
</evidence>
<gene>
    <name evidence="15" type="ORF">TCAL_06595</name>
</gene>
<dbReference type="InterPro" id="IPR004087">
    <property type="entry name" value="KH_dom"/>
</dbReference>
<dbReference type="Gene3D" id="3.30.1370.10">
    <property type="entry name" value="K Homology domain, type 1"/>
    <property type="match status" value="1"/>
</dbReference>
<evidence type="ECO:0000256" key="6">
    <source>
        <dbReference type="ARBA" id="ARBA00022833"/>
    </source>
</evidence>
<name>A0A553PN71_TIGCA</name>
<keyword evidence="6 12" id="KW-0862">Zinc</keyword>
<dbReference type="GO" id="GO:0000398">
    <property type="term" value="P:mRNA splicing, via spliceosome"/>
    <property type="evidence" value="ECO:0007669"/>
    <property type="project" value="UniProtKB-UniRule"/>
</dbReference>
<dbReference type="InterPro" id="IPR001878">
    <property type="entry name" value="Znf_CCHC"/>
</dbReference>
<evidence type="ECO:0000256" key="7">
    <source>
        <dbReference type="ARBA" id="ARBA00022884"/>
    </source>
</evidence>
<dbReference type="GO" id="GO:0048024">
    <property type="term" value="P:regulation of mRNA splicing, via spliceosome"/>
    <property type="evidence" value="ECO:0007669"/>
    <property type="project" value="TreeGrafter"/>
</dbReference>
<evidence type="ECO:0000313" key="16">
    <source>
        <dbReference type="Proteomes" id="UP000318571"/>
    </source>
</evidence>
<evidence type="ECO:0000256" key="1">
    <source>
        <dbReference type="ARBA" id="ARBA00004123"/>
    </source>
</evidence>
<evidence type="ECO:0000256" key="8">
    <source>
        <dbReference type="ARBA" id="ARBA00023187"/>
    </source>
</evidence>
<keyword evidence="4 12" id="KW-0479">Metal-binding</keyword>
<comment type="subcellular location">
    <subcellularLocation>
        <location evidence="1 12">Nucleus</location>
    </subcellularLocation>
</comment>
<keyword evidence="9 12" id="KW-0539">Nucleus</keyword>
<evidence type="ECO:0000256" key="5">
    <source>
        <dbReference type="ARBA" id="ARBA00022771"/>
    </source>
</evidence>
<feature type="region of interest" description="Disordered" evidence="13">
    <location>
        <begin position="123"/>
        <end position="146"/>
    </location>
</feature>
<dbReference type="PANTHER" id="PTHR11208">
    <property type="entry name" value="RNA-BINDING PROTEIN RELATED"/>
    <property type="match status" value="1"/>
</dbReference>
<dbReference type="Gene3D" id="4.10.60.10">
    <property type="entry name" value="Zinc finger, CCHC-type"/>
    <property type="match status" value="1"/>
</dbReference>
<accession>A0A553PN71</accession>
<dbReference type="InterPro" id="IPR045071">
    <property type="entry name" value="BBP-like"/>
</dbReference>
<feature type="region of interest" description="Disordered" evidence="13">
    <location>
        <begin position="28"/>
        <end position="89"/>
    </location>
</feature>
<dbReference type="PROSITE" id="PS50158">
    <property type="entry name" value="ZF_CCHC"/>
    <property type="match status" value="2"/>
</dbReference>
<dbReference type="Proteomes" id="UP000318571">
    <property type="component" value="Chromosome 6"/>
</dbReference>
<dbReference type="GO" id="GO:0045131">
    <property type="term" value="F:pre-mRNA branch point binding"/>
    <property type="evidence" value="ECO:0007669"/>
    <property type="project" value="UniProtKB-UniRule"/>
</dbReference>